<dbReference type="CDD" id="cd23703">
    <property type="entry name" value="mS26_PET12"/>
    <property type="match status" value="1"/>
</dbReference>
<gene>
    <name evidence="2" type="ORF">PRK78_004976</name>
</gene>
<organism evidence="2 3">
    <name type="scientific">Emydomyces testavorans</name>
    <dbReference type="NCBI Taxonomy" id="2070801"/>
    <lineage>
        <taxon>Eukaryota</taxon>
        <taxon>Fungi</taxon>
        <taxon>Dikarya</taxon>
        <taxon>Ascomycota</taxon>
        <taxon>Pezizomycotina</taxon>
        <taxon>Eurotiomycetes</taxon>
        <taxon>Eurotiomycetidae</taxon>
        <taxon>Onygenales</taxon>
        <taxon>Nannizziopsiaceae</taxon>
        <taxon>Emydomyces</taxon>
    </lineage>
</organism>
<name>A0AAF0IK33_9EURO</name>
<accession>A0AAF0IK33</accession>
<evidence type="ECO:0000313" key="2">
    <source>
        <dbReference type="EMBL" id="WEW59502.1"/>
    </source>
</evidence>
<feature type="compositionally biased region" description="Basic and acidic residues" evidence="1">
    <location>
        <begin position="72"/>
        <end position="85"/>
    </location>
</feature>
<protein>
    <submittedName>
        <fullName evidence="2">Uncharacterized protein</fullName>
    </submittedName>
</protein>
<evidence type="ECO:0000256" key="1">
    <source>
        <dbReference type="SAM" id="MobiDB-lite"/>
    </source>
</evidence>
<feature type="region of interest" description="Disordered" evidence="1">
    <location>
        <begin position="68"/>
        <end position="99"/>
    </location>
</feature>
<proteinExistence type="predicted"/>
<dbReference type="EMBL" id="CP120629">
    <property type="protein sequence ID" value="WEW59502.1"/>
    <property type="molecule type" value="Genomic_DNA"/>
</dbReference>
<reference evidence="2" key="1">
    <citation type="submission" date="2023-03" db="EMBL/GenBank/DDBJ databases">
        <title>Emydomyces testavorans Genome Sequence.</title>
        <authorList>
            <person name="Hoyer L."/>
        </authorList>
    </citation>
    <scope>NUCLEOTIDE SEQUENCE</scope>
    <source>
        <strain evidence="2">16-2883</strain>
    </source>
</reference>
<dbReference type="Proteomes" id="UP001219355">
    <property type="component" value="Chromosome 3"/>
</dbReference>
<dbReference type="InterPro" id="IPR058940">
    <property type="entry name" value="mS26_fungi"/>
</dbReference>
<dbReference type="Pfam" id="PF26163">
    <property type="entry name" value="mS26"/>
    <property type="match status" value="1"/>
</dbReference>
<sequence>MASILESGAKSTMSLGRLCKTFGIHTRLFSSSSASMVGPESPNYIDVPRTIQPYLPWKQRVKGVLPVPRELFPPRRPDKPTKSYRDAATPEPSSKEPRVKPDHFMFKQLEWKRKMAEVRKRNLRQGLIELYKRKKDTQWKILKRSRARLAQQRQVLNQPPREDERLTAASTVQDMLLKKMPILPDPNAEERLARSRANVAMKQQLKSEERIDAIHTLYMNARYFITTEEQLNAEIERVFPVGENPEWANDRVKGENIWNLGPPPTVGSLVHRKDDTSSKWRLVQDRTKKIAEALTGGKI</sequence>
<keyword evidence="3" id="KW-1185">Reference proteome</keyword>
<dbReference type="AlphaFoldDB" id="A0AAF0IK33"/>
<evidence type="ECO:0000313" key="3">
    <source>
        <dbReference type="Proteomes" id="UP001219355"/>
    </source>
</evidence>